<keyword evidence="2" id="KW-0808">Transferase</keyword>
<evidence type="ECO:0000259" key="1">
    <source>
        <dbReference type="Pfam" id="PF04230"/>
    </source>
</evidence>
<dbReference type="Proteomes" id="UP001528411">
    <property type="component" value="Unassembled WGS sequence"/>
</dbReference>
<reference evidence="2 3" key="1">
    <citation type="submission" date="2023-01" db="EMBL/GenBank/DDBJ databases">
        <title>Psychrosphaera sp. nov., isolated from marine algae.</title>
        <authorList>
            <person name="Bayburt H."/>
            <person name="Choi B.J."/>
            <person name="Kim J.M."/>
            <person name="Choi D.G."/>
            <person name="Jeon C.O."/>
        </authorList>
    </citation>
    <scope>NUCLEOTIDE SEQUENCE [LARGE SCALE GENOMIC DNA]</scope>
    <source>
        <strain evidence="2 3">G1-22</strain>
    </source>
</reference>
<dbReference type="Pfam" id="PF04230">
    <property type="entry name" value="PS_pyruv_trans"/>
    <property type="match status" value="1"/>
</dbReference>
<proteinExistence type="predicted"/>
<evidence type="ECO:0000313" key="2">
    <source>
        <dbReference type="EMBL" id="MDC2888831.1"/>
    </source>
</evidence>
<comment type="caution">
    <text evidence="2">The sequence shown here is derived from an EMBL/GenBank/DDBJ whole genome shotgun (WGS) entry which is preliminary data.</text>
</comment>
<gene>
    <name evidence="2" type="ORF">PN838_08640</name>
</gene>
<protein>
    <submittedName>
        <fullName evidence="2">Polysaccharide pyruvyl transferase family protein</fullName>
    </submittedName>
</protein>
<evidence type="ECO:0000313" key="3">
    <source>
        <dbReference type="Proteomes" id="UP001528411"/>
    </source>
</evidence>
<dbReference type="RefSeq" id="WP_272180398.1">
    <property type="nucleotide sequence ID" value="NZ_JAQOMS010000002.1"/>
</dbReference>
<accession>A0ABT5FE21</accession>
<keyword evidence="3" id="KW-1185">Reference proteome</keyword>
<name>A0ABT5FE21_9GAMM</name>
<organism evidence="2 3">
    <name type="scientific">Psychrosphaera algicola</name>
    <dbReference type="NCBI Taxonomy" id="3023714"/>
    <lineage>
        <taxon>Bacteria</taxon>
        <taxon>Pseudomonadati</taxon>
        <taxon>Pseudomonadota</taxon>
        <taxon>Gammaproteobacteria</taxon>
        <taxon>Alteromonadales</taxon>
        <taxon>Pseudoalteromonadaceae</taxon>
        <taxon>Psychrosphaera</taxon>
    </lineage>
</organism>
<feature type="domain" description="Polysaccharide pyruvyl transferase" evidence="1">
    <location>
        <begin position="16"/>
        <end position="272"/>
    </location>
</feature>
<dbReference type="InterPro" id="IPR007345">
    <property type="entry name" value="Polysacch_pyruvyl_Trfase"/>
</dbReference>
<dbReference type="EMBL" id="JAQOMS010000002">
    <property type="protein sequence ID" value="MDC2888831.1"/>
    <property type="molecule type" value="Genomic_DNA"/>
</dbReference>
<sequence>MISHLNLLDTSISTDNLGDIIIVDSIRNQLADILSQQYVTNVSTHDSMGAVGRRLCREADINMLLGTNALTSKNRVGKKDMWRLRLWDISSLANKVVLCGVGWRNYQTEVKTRQAKFYRNILNGEYIHSVRDSHAESMLKSIGINNVLNTTCPTTWSLNQNHCAAIPQGQAPNVVFTLTRHKKADEDKQMIRYLLSLYNNVYFWPQQIEDADYLKTLVDASTFTDIHLLAPSLLAFDLFLQTTDTDFIGTRLHGGIRALQLKRRSFIIGIDNRAREIAKDINLPVLLRQEIENLPQLISSNYETAIKLPIENITKWRNQDKFLYKKQRNSGF</sequence>
<dbReference type="GO" id="GO:0016740">
    <property type="term" value="F:transferase activity"/>
    <property type="evidence" value="ECO:0007669"/>
    <property type="project" value="UniProtKB-KW"/>
</dbReference>